<feature type="domain" description="Tetrapyrrole methylase" evidence="6">
    <location>
        <begin position="12"/>
        <end position="204"/>
    </location>
</feature>
<evidence type="ECO:0000259" key="6">
    <source>
        <dbReference type="Pfam" id="PF00590"/>
    </source>
</evidence>
<dbReference type="EMBL" id="UINC01002525">
    <property type="protein sequence ID" value="SUZ97611.1"/>
    <property type="molecule type" value="Genomic_DNA"/>
</dbReference>
<dbReference type="Gene3D" id="3.40.1010.10">
    <property type="entry name" value="Cobalt-precorrin-4 Transmethylase, Domain 1"/>
    <property type="match status" value="1"/>
</dbReference>
<evidence type="ECO:0000256" key="4">
    <source>
        <dbReference type="ARBA" id="ARBA00022679"/>
    </source>
</evidence>
<dbReference type="UniPathway" id="UPA00148"/>
<comment type="pathway">
    <text evidence="1">Cofactor biosynthesis; adenosylcobalamin biosynthesis.</text>
</comment>
<dbReference type="GO" id="GO:0009236">
    <property type="term" value="P:cobalamin biosynthetic process"/>
    <property type="evidence" value="ECO:0007669"/>
    <property type="project" value="UniProtKB-UniPathway"/>
</dbReference>
<organism evidence="7">
    <name type="scientific">marine metagenome</name>
    <dbReference type="NCBI Taxonomy" id="408172"/>
    <lineage>
        <taxon>unclassified sequences</taxon>
        <taxon>metagenomes</taxon>
        <taxon>ecological metagenomes</taxon>
    </lineage>
</organism>
<sequence>MLRKATDWVGYGLYLDLIADLHNGQKQHRFDLGQEEVRVRHALELAAQGKTVALVSSGDPGIYAMATLVFELLETGNSGVFAKSCAKDNFVAEWQRIHVEATPGISALQAASSRIGAPLGHDFCTISLSDLLTPWETIERRIRAAAEGDFVIAFYNPVSRRRTTQLVQAQEILLKHRPAETPVIIARNLGRDEEKVKVVSLENMDPAQVDMLTVVLVGSSQTRRLQLPNGEVRVYTPRGYDKKT</sequence>
<keyword evidence="5" id="KW-0949">S-adenosyl-L-methionine</keyword>
<dbReference type="InterPro" id="IPR014777">
    <property type="entry name" value="4pyrrole_Mease_sub1"/>
</dbReference>
<evidence type="ECO:0000256" key="3">
    <source>
        <dbReference type="ARBA" id="ARBA00022603"/>
    </source>
</evidence>
<dbReference type="InterPro" id="IPR051810">
    <property type="entry name" value="Precorrin_MeTrfase"/>
</dbReference>
<gene>
    <name evidence="7" type="ORF">METZ01_LOCUS50465</name>
</gene>
<dbReference type="InterPro" id="IPR000878">
    <property type="entry name" value="4pyrrol_Mease"/>
</dbReference>
<dbReference type="PANTHER" id="PTHR47036:SF1">
    <property type="entry name" value="COBALT-FACTOR III C(17)-METHYLTRANSFERASE-RELATED"/>
    <property type="match status" value="1"/>
</dbReference>
<protein>
    <recommendedName>
        <fullName evidence="6">Tetrapyrrole methylase domain-containing protein</fullName>
    </recommendedName>
</protein>
<keyword evidence="4" id="KW-0808">Transferase</keyword>
<dbReference type="InterPro" id="IPR035996">
    <property type="entry name" value="4pyrrol_Methylase_sf"/>
</dbReference>
<dbReference type="InterPro" id="IPR006363">
    <property type="entry name" value="Cbl_synth_CobJ/CibH_dom"/>
</dbReference>
<dbReference type="GO" id="GO:0032259">
    <property type="term" value="P:methylation"/>
    <property type="evidence" value="ECO:0007669"/>
    <property type="project" value="UniProtKB-KW"/>
</dbReference>
<dbReference type="Pfam" id="PF00590">
    <property type="entry name" value="TP_methylase"/>
    <property type="match status" value="1"/>
</dbReference>
<accession>A0A381S2Q4</accession>
<dbReference type="SUPFAM" id="SSF53790">
    <property type="entry name" value="Tetrapyrrole methylase"/>
    <property type="match status" value="1"/>
</dbReference>
<evidence type="ECO:0000256" key="2">
    <source>
        <dbReference type="ARBA" id="ARBA00022573"/>
    </source>
</evidence>
<dbReference type="PANTHER" id="PTHR47036">
    <property type="entry name" value="COBALT-FACTOR III C(17)-METHYLTRANSFERASE-RELATED"/>
    <property type="match status" value="1"/>
</dbReference>
<proteinExistence type="predicted"/>
<name>A0A381S2Q4_9ZZZZ</name>
<keyword evidence="3" id="KW-0489">Methyltransferase</keyword>
<evidence type="ECO:0000313" key="7">
    <source>
        <dbReference type="EMBL" id="SUZ97611.1"/>
    </source>
</evidence>
<dbReference type="AlphaFoldDB" id="A0A381S2Q4"/>
<dbReference type="CDD" id="cd11646">
    <property type="entry name" value="Precorrin_3B_C17_MT"/>
    <property type="match status" value="1"/>
</dbReference>
<dbReference type="GO" id="GO:0008168">
    <property type="term" value="F:methyltransferase activity"/>
    <property type="evidence" value="ECO:0007669"/>
    <property type="project" value="UniProtKB-KW"/>
</dbReference>
<dbReference type="NCBIfam" id="TIGR01466">
    <property type="entry name" value="cobJ_cbiH"/>
    <property type="match status" value="1"/>
</dbReference>
<evidence type="ECO:0000256" key="5">
    <source>
        <dbReference type="ARBA" id="ARBA00022691"/>
    </source>
</evidence>
<reference evidence="7" key="1">
    <citation type="submission" date="2018-05" db="EMBL/GenBank/DDBJ databases">
        <authorList>
            <person name="Lanie J.A."/>
            <person name="Ng W.-L."/>
            <person name="Kazmierczak K.M."/>
            <person name="Andrzejewski T.M."/>
            <person name="Davidsen T.M."/>
            <person name="Wayne K.J."/>
            <person name="Tettelin H."/>
            <person name="Glass J.I."/>
            <person name="Rusch D."/>
            <person name="Podicherti R."/>
            <person name="Tsui H.-C.T."/>
            <person name="Winkler M.E."/>
        </authorList>
    </citation>
    <scope>NUCLEOTIDE SEQUENCE</scope>
</reference>
<dbReference type="Gene3D" id="3.30.950.10">
    <property type="entry name" value="Methyltransferase, Cobalt-precorrin-4 Transmethylase, Domain 2"/>
    <property type="match status" value="1"/>
</dbReference>
<evidence type="ECO:0000256" key="1">
    <source>
        <dbReference type="ARBA" id="ARBA00004953"/>
    </source>
</evidence>
<keyword evidence="2" id="KW-0169">Cobalamin biosynthesis</keyword>
<dbReference type="InterPro" id="IPR014776">
    <property type="entry name" value="4pyrrole_Mease_sub2"/>
</dbReference>